<keyword evidence="3 6" id="KW-0507">mRNA processing</keyword>
<dbReference type="OMA" id="QSRHNME"/>
<dbReference type="GO" id="GO:0003723">
    <property type="term" value="F:RNA binding"/>
    <property type="evidence" value="ECO:0000318"/>
    <property type="project" value="GO_Central"/>
</dbReference>
<name>A0A2K1K2T2_PHYPA</name>
<dbReference type="STRING" id="3218.A0A2K1K2T2"/>
<dbReference type="InterPro" id="IPR027075">
    <property type="entry name" value="CPSF2"/>
</dbReference>
<evidence type="ECO:0000256" key="4">
    <source>
        <dbReference type="ARBA" id="ARBA00022884"/>
    </source>
</evidence>
<dbReference type="InterPro" id="IPR001279">
    <property type="entry name" value="Metallo-B-lactamas"/>
</dbReference>
<evidence type="ECO:0000256" key="5">
    <source>
        <dbReference type="ARBA" id="ARBA00023242"/>
    </source>
</evidence>
<keyword evidence="4 6" id="KW-0694">RNA-binding</keyword>
<reference evidence="8 10" key="1">
    <citation type="journal article" date="2008" name="Science">
        <title>The Physcomitrella genome reveals evolutionary insights into the conquest of land by plants.</title>
        <authorList>
            <person name="Rensing S."/>
            <person name="Lang D."/>
            <person name="Zimmer A."/>
            <person name="Terry A."/>
            <person name="Salamov A."/>
            <person name="Shapiro H."/>
            <person name="Nishiyama T."/>
            <person name="Perroud P.-F."/>
            <person name="Lindquist E."/>
            <person name="Kamisugi Y."/>
            <person name="Tanahashi T."/>
            <person name="Sakakibara K."/>
            <person name="Fujita T."/>
            <person name="Oishi K."/>
            <person name="Shin-I T."/>
            <person name="Kuroki Y."/>
            <person name="Toyoda A."/>
            <person name="Suzuki Y."/>
            <person name="Hashimoto A."/>
            <person name="Yamaguchi K."/>
            <person name="Sugano A."/>
            <person name="Kohara Y."/>
            <person name="Fujiyama A."/>
            <person name="Anterola A."/>
            <person name="Aoki S."/>
            <person name="Ashton N."/>
            <person name="Barbazuk W.B."/>
            <person name="Barker E."/>
            <person name="Bennetzen J."/>
            <person name="Bezanilla M."/>
            <person name="Blankenship R."/>
            <person name="Cho S.H."/>
            <person name="Dutcher S."/>
            <person name="Estelle M."/>
            <person name="Fawcett J.A."/>
            <person name="Gundlach H."/>
            <person name="Hanada K."/>
            <person name="Heyl A."/>
            <person name="Hicks K.A."/>
            <person name="Hugh J."/>
            <person name="Lohr M."/>
            <person name="Mayer K."/>
            <person name="Melkozernov A."/>
            <person name="Murata T."/>
            <person name="Nelson D."/>
            <person name="Pils B."/>
            <person name="Prigge M."/>
            <person name="Reiss B."/>
            <person name="Renner T."/>
            <person name="Rombauts S."/>
            <person name="Rushton P."/>
            <person name="Sanderfoot A."/>
            <person name="Schween G."/>
            <person name="Shiu S.-H."/>
            <person name="Stueber K."/>
            <person name="Theodoulou F.L."/>
            <person name="Tu H."/>
            <person name="Van de Peer Y."/>
            <person name="Verrier P.J."/>
            <person name="Waters E."/>
            <person name="Wood A."/>
            <person name="Yang L."/>
            <person name="Cove D."/>
            <person name="Cuming A."/>
            <person name="Hasebe M."/>
            <person name="Lucas S."/>
            <person name="Mishler D.B."/>
            <person name="Reski R."/>
            <person name="Grigoriev I."/>
            <person name="Quatrano R.S."/>
            <person name="Boore J.L."/>
        </authorList>
    </citation>
    <scope>NUCLEOTIDE SEQUENCE [LARGE SCALE GENOMIC DNA]</scope>
    <source>
        <strain evidence="9 10">cv. Gransden 2004</strain>
    </source>
</reference>
<dbReference type="Pfam" id="PF07521">
    <property type="entry name" value="RMMBL"/>
    <property type="match status" value="1"/>
</dbReference>
<dbReference type="Gramene" id="Pp3c9_11100V3.4">
    <property type="protein sequence ID" value="Pp3c9_11100V3.4"/>
    <property type="gene ID" value="Pp3c9_11100"/>
</dbReference>
<dbReference type="PaxDb" id="3218-PP1S29_309V6.1"/>
<dbReference type="InterPro" id="IPR011108">
    <property type="entry name" value="RMMBL"/>
</dbReference>
<organism evidence="8">
    <name type="scientific">Physcomitrium patens</name>
    <name type="common">Spreading-leaved earth moss</name>
    <name type="synonym">Physcomitrella patens</name>
    <dbReference type="NCBI Taxonomy" id="3218"/>
    <lineage>
        <taxon>Eukaryota</taxon>
        <taxon>Viridiplantae</taxon>
        <taxon>Streptophyta</taxon>
        <taxon>Embryophyta</taxon>
        <taxon>Bryophyta</taxon>
        <taxon>Bryophytina</taxon>
        <taxon>Bryopsida</taxon>
        <taxon>Funariidae</taxon>
        <taxon>Funariales</taxon>
        <taxon>Funariaceae</taxon>
        <taxon>Physcomitrium</taxon>
    </lineage>
</organism>
<evidence type="ECO:0000259" key="7">
    <source>
        <dbReference type="SMART" id="SM01027"/>
    </source>
</evidence>
<dbReference type="InterPro" id="IPR025069">
    <property type="entry name" value="Cpsf2_C"/>
</dbReference>
<dbReference type="Proteomes" id="UP000006727">
    <property type="component" value="Chromosome 9"/>
</dbReference>
<dbReference type="FunFam" id="3.60.15.10:FF:000008">
    <property type="entry name" value="Cleavage and polyadenylation specificity factor subunit 2"/>
    <property type="match status" value="1"/>
</dbReference>
<sequence>MGTSVQVTPLSGAHSEAPLCYLLQVDGFRFLLDCGWTDSFDLSLLEPLKSVAPTIDAVLLSYPDTIHLGAFTYAFAKLGLQATMYCTLPVHHMGQMYMYDHVLSRKAVSNFDLFTLDDVDTSFANSVQLKYQQHYQLQGKGEGMTITPYAAGHLLGGTIWKITKDTEEIIYAVDFNHRKERHLNKTVLENFVRPAVLITDAYNALNNQPPRKQRDQEFIDMILKVLRAEGNVLLPVETAGRVLELILHLESNWAHQRLSYPVALLTNVSYSTVEFAKSLLEWMSDSIARSFGSSRENSFLLKYLKLCHDRKEFDELPSGPKVVFASMASLEGGFARDLFVEWATDSRNLVLFTERGQMGTLAKKLQAEPPPKIVKVTMSQKIPLTGEELQAYELEQRLKMATETEVDLVEEVGPNSPEAKAVTGPLPLTVAEPGGGVPLGVEGSLATNEIPSQRQILIDGFTASDKTAGPMFPLYENPSDWDEYGEVINPEDYRVEDTEMMDYQSSQQAPVADVEDNTDQEAEAILADRPSKVVVKDYTVYVKCALYYMDFEGRSDGRSIKNILAHVAPIKLVLVHGSAEATEHLRQHCVKNVCRDVYAPRIGETQDVTSDLCAYKVRLTERLMSSVLFRKLGDYEVAWIDGEIGSQESEGMLPLLPSETPPPHKSVFVGDLRLADFKQLLATKGIQAEFAGGVLRCGDAFAVRRSGGSQQLVIEGPLSEEYYKLRDLLYSQFYML</sequence>
<dbReference type="Pfam" id="PF10996">
    <property type="entry name" value="Beta-Casp"/>
    <property type="match status" value="1"/>
</dbReference>
<keyword evidence="10" id="KW-1185">Reference proteome</keyword>
<dbReference type="Pfam" id="PF16661">
    <property type="entry name" value="Lactamase_B_6"/>
    <property type="match status" value="1"/>
</dbReference>
<dbReference type="SMART" id="SM01027">
    <property type="entry name" value="Beta-Casp"/>
    <property type="match status" value="1"/>
</dbReference>
<evidence type="ECO:0000256" key="6">
    <source>
        <dbReference type="RuleBase" id="RU365006"/>
    </source>
</evidence>
<dbReference type="Pfam" id="PF13299">
    <property type="entry name" value="CPSF100_C"/>
    <property type="match status" value="1"/>
</dbReference>
<dbReference type="GO" id="GO:0006398">
    <property type="term" value="P:mRNA 3'-end processing by stem-loop binding and cleavage"/>
    <property type="evidence" value="ECO:0007669"/>
    <property type="project" value="InterPro"/>
</dbReference>
<evidence type="ECO:0000256" key="2">
    <source>
        <dbReference type="ARBA" id="ARBA00010624"/>
    </source>
</evidence>
<dbReference type="KEGG" id="ppp:112286991"/>
<evidence type="ECO:0000256" key="1">
    <source>
        <dbReference type="ARBA" id="ARBA00004123"/>
    </source>
</evidence>
<dbReference type="RefSeq" id="XP_024385303.1">
    <property type="nucleotide sequence ID" value="XM_024529535.2"/>
</dbReference>
<dbReference type="Gene3D" id="3.60.15.10">
    <property type="entry name" value="Ribonuclease Z/Hydroxyacylglutathione hydrolase-like"/>
    <property type="match status" value="1"/>
</dbReference>
<evidence type="ECO:0000313" key="9">
    <source>
        <dbReference type="EnsemblPlants" id="Pp3c9_11100V3.1"/>
    </source>
</evidence>
<dbReference type="InterPro" id="IPR036866">
    <property type="entry name" value="RibonucZ/Hydroxyglut_hydro"/>
</dbReference>
<dbReference type="FunCoup" id="A0A2K1K2T2">
    <property type="interactions" value="4575"/>
</dbReference>
<accession>A0A2K1K2T2</accession>
<dbReference type="EMBL" id="ABEU02000009">
    <property type="protein sequence ID" value="PNR48091.1"/>
    <property type="molecule type" value="Genomic_DNA"/>
</dbReference>
<feature type="domain" description="Beta-Casp" evidence="7">
    <location>
        <begin position="242"/>
        <end position="365"/>
    </location>
</feature>
<comment type="subcellular location">
    <subcellularLocation>
        <location evidence="1 6">Nucleus</location>
    </subcellularLocation>
</comment>
<dbReference type="AlphaFoldDB" id="A0A2K1K2T2"/>
<dbReference type="GeneID" id="112286991"/>
<dbReference type="PANTHER" id="PTHR45922:SF1">
    <property type="entry name" value="CLEAVAGE AND POLYADENYLATION SPECIFICITY FACTOR SUBUNIT 2"/>
    <property type="match status" value="1"/>
</dbReference>
<dbReference type="SUPFAM" id="SSF56281">
    <property type="entry name" value="Metallo-hydrolase/oxidoreductase"/>
    <property type="match status" value="1"/>
</dbReference>
<reference evidence="9" key="3">
    <citation type="submission" date="2020-12" db="UniProtKB">
        <authorList>
            <consortium name="EnsemblPlants"/>
        </authorList>
    </citation>
    <scope>IDENTIFICATION</scope>
</reference>
<dbReference type="EnsemblPlants" id="Pp3c9_11100V3.1">
    <property type="protein sequence ID" value="Pp3c9_11100V3.1"/>
    <property type="gene ID" value="Pp3c9_11100"/>
</dbReference>
<evidence type="ECO:0000256" key="3">
    <source>
        <dbReference type="ARBA" id="ARBA00022664"/>
    </source>
</evidence>
<comment type="similarity">
    <text evidence="2 6">Belongs to the metallo-beta-lactamase superfamily. RNA-metabolizing metallo-beta-lactamase-like family. CPSF2/YSH1 subfamily.</text>
</comment>
<protein>
    <recommendedName>
        <fullName evidence="6">Cleavage and polyadenylation specificity factor subunit 2</fullName>
    </recommendedName>
    <alternativeName>
        <fullName evidence="6">Cleavage and polyadenylation specificity factor 100 kDa subunit</fullName>
    </alternativeName>
</protein>
<gene>
    <name evidence="9" type="primary">LOC112286991</name>
    <name evidence="8" type="ORF">PHYPA_012564</name>
</gene>
<keyword evidence="5 6" id="KW-0539">Nucleus</keyword>
<dbReference type="InterPro" id="IPR035639">
    <property type="entry name" value="CPSF2_MBL"/>
</dbReference>
<dbReference type="InterPro" id="IPR022712">
    <property type="entry name" value="Beta_Casp"/>
</dbReference>
<evidence type="ECO:0000313" key="10">
    <source>
        <dbReference type="Proteomes" id="UP000006727"/>
    </source>
</evidence>
<proteinExistence type="inferred from homology"/>
<dbReference type="PANTHER" id="PTHR45922">
    <property type="entry name" value="CLEAVAGE AND POLYADENYLATION SPECIFICITY FACTOR SUBUNIT 2"/>
    <property type="match status" value="1"/>
</dbReference>
<dbReference type="EnsemblPlants" id="Pp3c9_11100V3.4">
    <property type="protein sequence ID" value="Pp3c9_11100V3.4"/>
    <property type="gene ID" value="Pp3c9_11100"/>
</dbReference>
<dbReference type="CDD" id="cd16293">
    <property type="entry name" value="CPSF2-like_MBL-fold"/>
    <property type="match status" value="1"/>
</dbReference>
<dbReference type="GO" id="GO:0005847">
    <property type="term" value="C:mRNA cleavage and polyadenylation specificity factor complex"/>
    <property type="evidence" value="ECO:0000318"/>
    <property type="project" value="GO_Central"/>
</dbReference>
<dbReference type="Gramene" id="Pp3c9_11100V3.1">
    <property type="protein sequence ID" value="Pp3c9_11100V3.1"/>
    <property type="gene ID" value="Pp3c9_11100"/>
</dbReference>
<reference evidence="8 10" key="2">
    <citation type="journal article" date="2018" name="Plant J.">
        <title>The Physcomitrella patens chromosome-scale assembly reveals moss genome structure and evolution.</title>
        <authorList>
            <person name="Lang D."/>
            <person name="Ullrich K.K."/>
            <person name="Murat F."/>
            <person name="Fuchs J."/>
            <person name="Jenkins J."/>
            <person name="Haas F.B."/>
            <person name="Piednoel M."/>
            <person name="Gundlach H."/>
            <person name="Van Bel M."/>
            <person name="Meyberg R."/>
            <person name="Vives C."/>
            <person name="Morata J."/>
            <person name="Symeonidi A."/>
            <person name="Hiss M."/>
            <person name="Muchero W."/>
            <person name="Kamisugi Y."/>
            <person name="Saleh O."/>
            <person name="Blanc G."/>
            <person name="Decker E.L."/>
            <person name="van Gessel N."/>
            <person name="Grimwood J."/>
            <person name="Hayes R.D."/>
            <person name="Graham S.W."/>
            <person name="Gunter L.E."/>
            <person name="McDaniel S.F."/>
            <person name="Hoernstein S.N.W."/>
            <person name="Larsson A."/>
            <person name="Li F.W."/>
            <person name="Perroud P.F."/>
            <person name="Phillips J."/>
            <person name="Ranjan P."/>
            <person name="Rokshar D.S."/>
            <person name="Rothfels C.J."/>
            <person name="Schneider L."/>
            <person name="Shu S."/>
            <person name="Stevenson D.W."/>
            <person name="Thummler F."/>
            <person name="Tillich M."/>
            <person name="Villarreal Aguilar J.C."/>
            <person name="Widiez T."/>
            <person name="Wong G.K."/>
            <person name="Wymore A."/>
            <person name="Zhang Y."/>
            <person name="Zimmer A.D."/>
            <person name="Quatrano R.S."/>
            <person name="Mayer K.F.X."/>
            <person name="Goodstein D."/>
            <person name="Casacuberta J.M."/>
            <person name="Vandepoele K."/>
            <person name="Reski R."/>
            <person name="Cuming A.C."/>
            <person name="Tuskan G.A."/>
            <person name="Maumus F."/>
            <person name="Salse J."/>
            <person name="Schmutz J."/>
            <person name="Rensing S.A."/>
        </authorList>
    </citation>
    <scope>NUCLEOTIDE SEQUENCE [LARGE SCALE GENOMIC DNA]</scope>
    <source>
        <strain evidence="9 10">cv. Gransden 2004</strain>
    </source>
</reference>
<dbReference type="OrthoDB" id="64353at2759"/>
<evidence type="ECO:0000313" key="8">
    <source>
        <dbReference type="EMBL" id="PNR48091.1"/>
    </source>
</evidence>